<keyword evidence="4 14" id="KW-0812">Transmembrane</keyword>
<dbReference type="Pfam" id="PF14541">
    <property type="entry name" value="TAXi_C"/>
    <property type="match status" value="1"/>
</dbReference>
<dbReference type="PRINTS" id="PR01817">
    <property type="entry name" value="BACE2"/>
</dbReference>
<dbReference type="GO" id="GO:0005802">
    <property type="term" value="C:trans-Golgi network"/>
    <property type="evidence" value="ECO:0007669"/>
    <property type="project" value="TreeGrafter"/>
</dbReference>
<protein>
    <submittedName>
        <fullName evidence="16">Beta-secretase 2</fullName>
    </submittedName>
</protein>
<keyword evidence="7 14" id="KW-0472">Membrane</keyword>
<name>A0A8C9GAN2_9PRIM</name>
<dbReference type="Gene3D" id="2.40.70.10">
    <property type="entry name" value="Acid Proteases"/>
    <property type="match status" value="2"/>
</dbReference>
<feature type="compositionally biased region" description="Basic residues" evidence="13">
    <location>
        <begin position="65"/>
        <end position="76"/>
    </location>
</feature>
<sequence>MSLVTSVGRGRWGAFRGNSGLEFPGEEARPEPGEGGQGRRRWTPAAPEPRCDLGRGGGAGPLRGSRGRQRGQRRRTCPTWRRGLGRLRASTPASPASAFSPPASLLLWALLPSFPLPPVPVRAHPCPQPRASAESLSRGCRTGRDGLGWARPPGPAVGMGALARALLLPLLAQWLLRAAPELAPAPFTLPLRVAAATNRVVAPTPEPGTPAERCADGLALALEPALESAAGAANFLAMVDNLQGDSGRGYYLEMLIGTPPQKLQILVDTGSSNFAVAGAPHSYIDTYFDTERSSTYRSKGFDVTVKYTQGSWTGFVGEDLVTIPKGFNSSFLVNIATIFESENFFLPGIKWNGILGLAYATLAKYNADKAIVDSGTTLLRLPQKVFDAVVEAVARASLIPEFSDGFWTGSQLACWTNSETPWSYFPKISIYLRDENSSRSFRITILPQLYIQPMMGAGLNYECYRFGISPSTNALVIGATVMEGFYVIFDRARKRVGFAASPCAEIAGAAVSEISGPFSTEDIASNCVPAQSLSEPILWIVSYALMSVCGAILLVLIVLLLLPFRCQRRPRDPEVVNDESSLVRHRWK</sequence>
<keyword evidence="3 12" id="KW-0645">Protease</keyword>
<reference evidence="16" key="1">
    <citation type="submission" date="2025-08" db="UniProtKB">
        <authorList>
            <consortium name="Ensembl"/>
        </authorList>
    </citation>
    <scope>IDENTIFICATION</scope>
</reference>
<evidence type="ECO:0000256" key="12">
    <source>
        <dbReference type="RuleBase" id="RU000454"/>
    </source>
</evidence>
<dbReference type="InterPro" id="IPR032799">
    <property type="entry name" value="TAXi_C"/>
</dbReference>
<dbReference type="InterPro" id="IPR033121">
    <property type="entry name" value="PEPTIDASE_A1"/>
</dbReference>
<accession>A0A8C9GAN2</accession>
<feature type="glycosylation site" description="N-linked (GlcNAc...) asparagine" evidence="11">
    <location>
        <position position="328"/>
    </location>
</feature>
<evidence type="ECO:0000256" key="2">
    <source>
        <dbReference type="ARBA" id="ARBA00007447"/>
    </source>
</evidence>
<dbReference type="InterPro" id="IPR009121">
    <property type="entry name" value="BACE2"/>
</dbReference>
<evidence type="ECO:0000256" key="10">
    <source>
        <dbReference type="PIRSR" id="PIRSR609121-2"/>
    </source>
</evidence>
<dbReference type="PROSITE" id="PS00141">
    <property type="entry name" value="ASP_PROTEASE"/>
    <property type="match status" value="1"/>
</dbReference>
<dbReference type="GO" id="GO:0006509">
    <property type="term" value="P:membrane protein ectodomain proteolysis"/>
    <property type="evidence" value="ECO:0007669"/>
    <property type="project" value="TreeGrafter"/>
</dbReference>
<feature type="disulfide bond" evidence="10">
    <location>
        <begin position="414"/>
        <end position="463"/>
    </location>
</feature>
<dbReference type="InterPro" id="IPR021109">
    <property type="entry name" value="Peptidase_aspartic_dom_sf"/>
</dbReference>
<dbReference type="Ensembl" id="ENSPTET00000000147.1">
    <property type="protein sequence ID" value="ENSPTEP00000000085.1"/>
    <property type="gene ID" value="ENSPTEG00000000120.1"/>
</dbReference>
<keyword evidence="10" id="KW-1015">Disulfide bond</keyword>
<reference evidence="16" key="2">
    <citation type="submission" date="2025-09" db="UniProtKB">
        <authorList>
            <consortium name="Ensembl"/>
        </authorList>
    </citation>
    <scope>IDENTIFICATION</scope>
</reference>
<evidence type="ECO:0000256" key="14">
    <source>
        <dbReference type="SAM" id="Phobius"/>
    </source>
</evidence>
<dbReference type="Proteomes" id="UP000694416">
    <property type="component" value="Unplaced"/>
</dbReference>
<keyword evidence="5 12" id="KW-0064">Aspartyl protease</keyword>
<evidence type="ECO:0000256" key="9">
    <source>
        <dbReference type="PIRSR" id="PIRSR609121-1"/>
    </source>
</evidence>
<evidence type="ECO:0000313" key="17">
    <source>
        <dbReference type="Proteomes" id="UP000694416"/>
    </source>
</evidence>
<keyword evidence="11" id="KW-0325">Glycoprotein</keyword>
<evidence type="ECO:0000256" key="7">
    <source>
        <dbReference type="ARBA" id="ARBA00023136"/>
    </source>
</evidence>
<feature type="transmembrane region" description="Helical" evidence="14">
    <location>
        <begin position="537"/>
        <end position="562"/>
    </location>
</feature>
<evidence type="ECO:0000313" key="16">
    <source>
        <dbReference type="Ensembl" id="ENSPTEP00000000085.1"/>
    </source>
</evidence>
<evidence type="ECO:0000256" key="4">
    <source>
        <dbReference type="ARBA" id="ARBA00022692"/>
    </source>
</evidence>
<dbReference type="InterPro" id="IPR001461">
    <property type="entry name" value="Aspartic_peptidase_A1"/>
</dbReference>
<dbReference type="GO" id="GO:0005768">
    <property type="term" value="C:endosome"/>
    <property type="evidence" value="ECO:0007669"/>
    <property type="project" value="TreeGrafter"/>
</dbReference>
<dbReference type="Pfam" id="PF00026">
    <property type="entry name" value="Asp"/>
    <property type="match status" value="1"/>
</dbReference>
<dbReference type="PROSITE" id="PS51767">
    <property type="entry name" value="PEPTIDASE_A1"/>
    <property type="match status" value="2"/>
</dbReference>
<dbReference type="PRINTS" id="PR01815">
    <property type="entry name" value="BACEFAMILY"/>
</dbReference>
<evidence type="ECO:0000256" key="5">
    <source>
        <dbReference type="ARBA" id="ARBA00022750"/>
    </source>
</evidence>
<feature type="domain" description="Peptidase A1" evidence="15">
    <location>
        <begin position="370"/>
        <end position="499"/>
    </location>
</feature>
<evidence type="ECO:0000256" key="6">
    <source>
        <dbReference type="ARBA" id="ARBA00022989"/>
    </source>
</evidence>
<organism evidence="16 17">
    <name type="scientific">Piliocolobus tephrosceles</name>
    <name type="common">Ugandan red Colobus</name>
    <dbReference type="NCBI Taxonomy" id="591936"/>
    <lineage>
        <taxon>Eukaryota</taxon>
        <taxon>Metazoa</taxon>
        <taxon>Chordata</taxon>
        <taxon>Craniata</taxon>
        <taxon>Vertebrata</taxon>
        <taxon>Euteleostomi</taxon>
        <taxon>Mammalia</taxon>
        <taxon>Eutheria</taxon>
        <taxon>Euarchontoglires</taxon>
        <taxon>Primates</taxon>
        <taxon>Haplorrhini</taxon>
        <taxon>Catarrhini</taxon>
        <taxon>Cercopithecidae</taxon>
        <taxon>Colobinae</taxon>
        <taxon>Piliocolobus</taxon>
    </lineage>
</organism>
<comment type="subcellular location">
    <subcellularLocation>
        <location evidence="1">Membrane</location>
        <topology evidence="1">Single-pass type I membrane protein</topology>
    </subcellularLocation>
</comment>
<evidence type="ECO:0000256" key="3">
    <source>
        <dbReference type="ARBA" id="ARBA00022670"/>
    </source>
</evidence>
<proteinExistence type="inferred from homology"/>
<dbReference type="PANTHER" id="PTHR47965:SF40">
    <property type="entry name" value="BETA-SECRETASE 2"/>
    <property type="match status" value="1"/>
</dbReference>
<evidence type="ECO:0000256" key="13">
    <source>
        <dbReference type="SAM" id="MobiDB-lite"/>
    </source>
</evidence>
<dbReference type="SUPFAM" id="SSF50630">
    <property type="entry name" value="Acid proteases"/>
    <property type="match status" value="1"/>
</dbReference>
<gene>
    <name evidence="16" type="primary">BACE2</name>
</gene>
<dbReference type="AlphaFoldDB" id="A0A8C9GAN2"/>
<feature type="glycosylation site" description="N-linked (GlcNAc...) asparagine" evidence="11">
    <location>
        <position position="436"/>
    </location>
</feature>
<keyword evidence="12" id="KW-0378">Hydrolase</keyword>
<dbReference type="GO" id="GO:0004190">
    <property type="term" value="F:aspartic-type endopeptidase activity"/>
    <property type="evidence" value="ECO:0007669"/>
    <property type="project" value="UniProtKB-KW"/>
</dbReference>
<keyword evidence="8" id="KW-0865">Zymogen</keyword>
<evidence type="ECO:0000256" key="1">
    <source>
        <dbReference type="ARBA" id="ARBA00004479"/>
    </source>
</evidence>
<comment type="similarity">
    <text evidence="2 12">Belongs to the peptidase A1 family.</text>
</comment>
<dbReference type="FunFam" id="2.40.70.10:FF:000007">
    <property type="entry name" value="Beta-secretase 1"/>
    <property type="match status" value="1"/>
</dbReference>
<evidence type="ECO:0000256" key="11">
    <source>
        <dbReference type="PIRSR" id="PIRSR609121-3"/>
    </source>
</evidence>
<dbReference type="GO" id="GO:0050435">
    <property type="term" value="P:amyloid-beta metabolic process"/>
    <property type="evidence" value="ECO:0007669"/>
    <property type="project" value="TreeGrafter"/>
</dbReference>
<evidence type="ECO:0000256" key="8">
    <source>
        <dbReference type="ARBA" id="ARBA00023145"/>
    </source>
</evidence>
<dbReference type="GO" id="GO:0005886">
    <property type="term" value="C:plasma membrane"/>
    <property type="evidence" value="ECO:0007669"/>
    <property type="project" value="TreeGrafter"/>
</dbReference>
<dbReference type="InterPro" id="IPR001969">
    <property type="entry name" value="Aspartic_peptidase_AS"/>
</dbReference>
<evidence type="ECO:0000259" key="15">
    <source>
        <dbReference type="PROSITE" id="PS51767"/>
    </source>
</evidence>
<feature type="active site" evidence="9">
    <location>
        <position position="268"/>
    </location>
</feature>
<dbReference type="PRINTS" id="PR00792">
    <property type="entry name" value="PEPSIN"/>
</dbReference>
<keyword evidence="6 14" id="KW-1133">Transmembrane helix</keyword>
<keyword evidence="17" id="KW-1185">Reference proteome</keyword>
<dbReference type="InterPro" id="IPR009119">
    <property type="entry name" value="BACE"/>
</dbReference>
<feature type="active site" evidence="9">
    <location>
        <position position="373"/>
    </location>
</feature>
<feature type="domain" description="Peptidase A1" evidence="15">
    <location>
        <begin position="250"/>
        <end position="362"/>
    </location>
</feature>
<feature type="region of interest" description="Disordered" evidence="13">
    <location>
        <begin position="1"/>
        <end position="76"/>
    </location>
</feature>
<dbReference type="PANTHER" id="PTHR47965">
    <property type="entry name" value="ASPARTYL PROTEASE-RELATED"/>
    <property type="match status" value="1"/>
</dbReference>